<comment type="caution">
    <text evidence="8">The sequence shown here is derived from an EMBL/GenBank/DDBJ whole genome shotgun (WGS) entry which is preliminary data.</text>
</comment>
<name>A0AAD5FQL6_SILAS</name>
<sequence>LISSGLFLQMFLNSLLVVITDLVAALLGNVLFRRHFHLFLSAVVMFGPLMNFWVSHYSVFAKRSHYLYRVFLRSGWGWTCIFVGSFIFLLSLSVQRSLTLTLRHLSRLAVAGGLWLGFRKLLSLLENATGSCYEPLSGAHEHAVGANEEGQPLLLLREGETKADCISYGMLWRGYEVSEDIFLLSFCCLLLAEEMAVFGPYLNLGGISGAPLRILFLFCALLLSLWLFLLFCLLAYFPQFPNQLLGGALGCLSWRATYQGWYHLGPSWYCPGRPGVGLLT</sequence>
<dbReference type="PANTHER" id="PTHR23129">
    <property type="entry name" value="ACYL-COENZYME A DIPHOSPHATASE FITM2"/>
    <property type="match status" value="1"/>
</dbReference>
<dbReference type="HAMAP" id="MF_03229">
    <property type="entry name" value="FITM1"/>
    <property type="match status" value="1"/>
</dbReference>
<evidence type="ECO:0000256" key="1">
    <source>
        <dbReference type="ARBA" id="ARBA00004477"/>
    </source>
</evidence>
<keyword evidence="3" id="KW-0256">Endoplasmic reticulum</keyword>
<keyword evidence="4 7" id="KW-1133">Transmembrane helix</keyword>
<evidence type="ECO:0000256" key="5">
    <source>
        <dbReference type="ARBA" id="ARBA00023136"/>
    </source>
</evidence>
<evidence type="ECO:0000256" key="3">
    <source>
        <dbReference type="ARBA" id="ARBA00022824"/>
    </source>
</evidence>
<dbReference type="HAMAP" id="MF_03230">
    <property type="entry name" value="FITM2"/>
    <property type="match status" value="1"/>
</dbReference>
<dbReference type="GO" id="GO:0005789">
    <property type="term" value="C:endoplasmic reticulum membrane"/>
    <property type="evidence" value="ECO:0007669"/>
    <property type="project" value="UniProtKB-SubCell"/>
</dbReference>
<organism evidence="8 9">
    <name type="scientific">Silurus asotus</name>
    <name type="common">Amur catfish</name>
    <name type="synonym">Parasilurus asotus</name>
    <dbReference type="NCBI Taxonomy" id="30991"/>
    <lineage>
        <taxon>Eukaryota</taxon>
        <taxon>Metazoa</taxon>
        <taxon>Chordata</taxon>
        <taxon>Craniata</taxon>
        <taxon>Vertebrata</taxon>
        <taxon>Euteleostomi</taxon>
        <taxon>Actinopterygii</taxon>
        <taxon>Neopterygii</taxon>
        <taxon>Teleostei</taxon>
        <taxon>Ostariophysi</taxon>
        <taxon>Siluriformes</taxon>
        <taxon>Siluridae</taxon>
        <taxon>Silurus</taxon>
    </lineage>
</organism>
<dbReference type="GO" id="GO:0019915">
    <property type="term" value="P:lipid storage"/>
    <property type="evidence" value="ECO:0007669"/>
    <property type="project" value="InterPro"/>
</dbReference>
<feature type="transmembrane region" description="Helical" evidence="7">
    <location>
        <begin position="75"/>
        <end position="94"/>
    </location>
</feature>
<dbReference type="EMBL" id="MU551590">
    <property type="protein sequence ID" value="KAI5624222.1"/>
    <property type="molecule type" value="Genomic_DNA"/>
</dbReference>
<accession>A0AAD5FQL6</accession>
<dbReference type="GO" id="GO:0010945">
    <property type="term" value="F:coenzyme A diphosphatase activity"/>
    <property type="evidence" value="ECO:0007669"/>
    <property type="project" value="InterPro"/>
</dbReference>
<proteinExistence type="inferred from homology"/>
<keyword evidence="2 7" id="KW-0812">Transmembrane</keyword>
<evidence type="ECO:0000256" key="4">
    <source>
        <dbReference type="ARBA" id="ARBA00022989"/>
    </source>
</evidence>
<dbReference type="PANTHER" id="PTHR23129:SF3">
    <property type="entry name" value="FAT STORAGE-INDUCING TRANSMEMBRANE PROTEIN 1"/>
    <property type="match status" value="1"/>
</dbReference>
<gene>
    <name evidence="8" type="ORF">C0J50_16192</name>
</gene>
<feature type="transmembrane region" description="Helical" evidence="7">
    <location>
        <begin position="214"/>
        <end position="237"/>
    </location>
</feature>
<dbReference type="InterPro" id="IPR046402">
    <property type="entry name" value="FIT1"/>
</dbReference>
<evidence type="ECO:0000313" key="8">
    <source>
        <dbReference type="EMBL" id="KAI5624222.1"/>
    </source>
</evidence>
<feature type="transmembrane region" description="Helical" evidence="7">
    <location>
        <begin position="38"/>
        <end position="55"/>
    </location>
</feature>
<feature type="transmembrane region" description="Helical" evidence="7">
    <location>
        <begin position="181"/>
        <end position="202"/>
    </location>
</feature>
<evidence type="ECO:0000256" key="6">
    <source>
        <dbReference type="ARBA" id="ARBA00033768"/>
    </source>
</evidence>
<feature type="non-terminal residue" evidence="8">
    <location>
        <position position="280"/>
    </location>
</feature>
<dbReference type="Proteomes" id="UP001205998">
    <property type="component" value="Unassembled WGS sequence"/>
</dbReference>
<keyword evidence="5 7" id="KW-0472">Membrane</keyword>
<protein>
    <recommendedName>
        <fullName evidence="6">Fat storage-inducing transmembrane protein 1</fullName>
    </recommendedName>
</protein>
<feature type="transmembrane region" description="Helical" evidence="7">
    <location>
        <begin position="6"/>
        <end position="31"/>
    </location>
</feature>
<keyword evidence="9" id="KW-1185">Reference proteome</keyword>
<evidence type="ECO:0000313" key="9">
    <source>
        <dbReference type="Proteomes" id="UP001205998"/>
    </source>
</evidence>
<evidence type="ECO:0000256" key="2">
    <source>
        <dbReference type="ARBA" id="ARBA00022692"/>
    </source>
</evidence>
<dbReference type="AlphaFoldDB" id="A0AAD5FQL6"/>
<feature type="non-terminal residue" evidence="8">
    <location>
        <position position="1"/>
    </location>
</feature>
<evidence type="ECO:0000256" key="7">
    <source>
        <dbReference type="SAM" id="Phobius"/>
    </source>
</evidence>
<comment type="subcellular location">
    <subcellularLocation>
        <location evidence="1">Endoplasmic reticulum membrane</location>
        <topology evidence="1">Multi-pass membrane protein</topology>
    </subcellularLocation>
</comment>
<dbReference type="InterPro" id="IPR046401">
    <property type="entry name" value="FITM1/2"/>
</dbReference>
<dbReference type="Pfam" id="PF10261">
    <property type="entry name" value="FIT"/>
    <property type="match status" value="1"/>
</dbReference>
<reference evidence="8" key="1">
    <citation type="submission" date="2018-07" db="EMBL/GenBank/DDBJ databases">
        <title>Comparative genomics of catfishes provides insights into carnivory and benthic adaptation.</title>
        <authorList>
            <person name="Zhang Y."/>
            <person name="Wang D."/>
            <person name="Peng Z."/>
            <person name="Zheng S."/>
            <person name="Shao F."/>
            <person name="Tao W."/>
        </authorList>
    </citation>
    <scope>NUCLEOTIDE SEQUENCE</scope>
    <source>
        <strain evidence="8">Chongqing</strain>
    </source>
</reference>
<dbReference type="GO" id="GO:0034389">
    <property type="term" value="P:lipid droplet organization"/>
    <property type="evidence" value="ECO:0007669"/>
    <property type="project" value="InterPro"/>
</dbReference>
<dbReference type="GO" id="GO:0008654">
    <property type="term" value="P:phospholipid biosynthetic process"/>
    <property type="evidence" value="ECO:0007669"/>
    <property type="project" value="InterPro"/>
</dbReference>
<dbReference type="InterPro" id="IPR019388">
    <property type="entry name" value="FIT"/>
</dbReference>